<evidence type="ECO:0000313" key="3">
    <source>
        <dbReference type="Proteomes" id="UP000661112"/>
    </source>
</evidence>
<sequence>MLKLLADENFDNTIVRGLLRRNSNIDVVRVQDVGLSGEDDPTILSWAAQENRVLLTHDVATITLYAYERLAQGQRMPGVIEVGLNLPIGRVIEDILIILECSLDGELEGQIYYLPLSSN</sequence>
<comment type="caution">
    <text evidence="2">The sequence shown here is derived from an EMBL/GenBank/DDBJ whole genome shotgun (WGS) entry which is preliminary data.</text>
</comment>
<dbReference type="InterPro" id="IPR041049">
    <property type="entry name" value="DUF5615"/>
</dbReference>
<reference evidence="2 3" key="1">
    <citation type="journal article" date="2020" name="ISME J.">
        <title>Comparative genomics reveals insights into cyanobacterial evolution and habitat adaptation.</title>
        <authorList>
            <person name="Chen M.Y."/>
            <person name="Teng W.K."/>
            <person name="Zhao L."/>
            <person name="Hu C.X."/>
            <person name="Zhou Y.K."/>
            <person name="Han B.P."/>
            <person name="Song L.R."/>
            <person name="Shu W.S."/>
        </authorList>
    </citation>
    <scope>NUCLEOTIDE SEQUENCE [LARGE SCALE GENOMIC DNA]</scope>
    <source>
        <strain evidence="2 3">FACHB-119</strain>
    </source>
</reference>
<keyword evidence="3" id="KW-1185">Reference proteome</keyword>
<proteinExistence type="predicted"/>
<dbReference type="RefSeq" id="WP_190469056.1">
    <property type="nucleotide sequence ID" value="NZ_JACJSG010000007.1"/>
</dbReference>
<dbReference type="Pfam" id="PF18480">
    <property type="entry name" value="DUF5615"/>
    <property type="match status" value="1"/>
</dbReference>
<feature type="domain" description="DUF5615" evidence="1">
    <location>
        <begin position="3"/>
        <end position="59"/>
    </location>
</feature>
<gene>
    <name evidence="2" type="ORF">H6G83_07105</name>
</gene>
<dbReference type="Proteomes" id="UP000661112">
    <property type="component" value="Unassembled WGS sequence"/>
</dbReference>
<dbReference type="EMBL" id="JACJSG010000007">
    <property type="protein sequence ID" value="MBD2500389.1"/>
    <property type="molecule type" value="Genomic_DNA"/>
</dbReference>
<evidence type="ECO:0000259" key="1">
    <source>
        <dbReference type="Pfam" id="PF18480"/>
    </source>
</evidence>
<evidence type="ECO:0000313" key="2">
    <source>
        <dbReference type="EMBL" id="MBD2500389.1"/>
    </source>
</evidence>
<protein>
    <submittedName>
        <fullName evidence="2">DUF5615 family PIN-like protein</fullName>
    </submittedName>
</protein>
<name>A0ABR8D0X8_9NOST</name>
<accession>A0ABR8D0X8</accession>
<organism evidence="2 3">
    <name type="scientific">Anabaena azotica FACHB-119</name>
    <dbReference type="NCBI Taxonomy" id="947527"/>
    <lineage>
        <taxon>Bacteria</taxon>
        <taxon>Bacillati</taxon>
        <taxon>Cyanobacteriota</taxon>
        <taxon>Cyanophyceae</taxon>
        <taxon>Nostocales</taxon>
        <taxon>Nostocaceae</taxon>
        <taxon>Anabaena</taxon>
        <taxon>Anabaena azotica</taxon>
    </lineage>
</organism>